<accession>A0A2P6PRV7</accession>
<dbReference type="Proteomes" id="UP000238479">
    <property type="component" value="Chromosome 6"/>
</dbReference>
<name>A0A2P6PRV7_ROSCH</name>
<sequence length="69" mass="7860">MLYNGSATIDFECPSLENLGIEDCPNLSFPSSASNYFHSRKQVLFNDPLCLNQFHMKVIVRRVIIGRLV</sequence>
<reference evidence="1 2" key="1">
    <citation type="journal article" date="2018" name="Nat. Genet.">
        <title>The Rosa genome provides new insights in the design of modern roses.</title>
        <authorList>
            <person name="Bendahmane M."/>
        </authorList>
    </citation>
    <scope>NUCLEOTIDE SEQUENCE [LARGE SCALE GENOMIC DNA]</scope>
    <source>
        <strain evidence="2">cv. Old Blush</strain>
    </source>
</reference>
<evidence type="ECO:0000313" key="1">
    <source>
        <dbReference type="EMBL" id="PRQ24636.1"/>
    </source>
</evidence>
<gene>
    <name evidence="1" type="ORF">RchiOBHm_Chr6g0274621</name>
</gene>
<organism evidence="1 2">
    <name type="scientific">Rosa chinensis</name>
    <name type="common">China rose</name>
    <dbReference type="NCBI Taxonomy" id="74649"/>
    <lineage>
        <taxon>Eukaryota</taxon>
        <taxon>Viridiplantae</taxon>
        <taxon>Streptophyta</taxon>
        <taxon>Embryophyta</taxon>
        <taxon>Tracheophyta</taxon>
        <taxon>Spermatophyta</taxon>
        <taxon>Magnoliopsida</taxon>
        <taxon>eudicotyledons</taxon>
        <taxon>Gunneridae</taxon>
        <taxon>Pentapetalae</taxon>
        <taxon>rosids</taxon>
        <taxon>fabids</taxon>
        <taxon>Rosales</taxon>
        <taxon>Rosaceae</taxon>
        <taxon>Rosoideae</taxon>
        <taxon>Rosoideae incertae sedis</taxon>
        <taxon>Rosa</taxon>
    </lineage>
</organism>
<evidence type="ECO:0000313" key="2">
    <source>
        <dbReference type="Proteomes" id="UP000238479"/>
    </source>
</evidence>
<proteinExistence type="predicted"/>
<protein>
    <submittedName>
        <fullName evidence="1">Uncharacterized protein</fullName>
    </submittedName>
</protein>
<comment type="caution">
    <text evidence="1">The sequence shown here is derived from an EMBL/GenBank/DDBJ whole genome shotgun (WGS) entry which is preliminary data.</text>
</comment>
<dbReference type="AlphaFoldDB" id="A0A2P6PRV7"/>
<dbReference type="EMBL" id="PDCK01000044">
    <property type="protein sequence ID" value="PRQ24636.1"/>
    <property type="molecule type" value="Genomic_DNA"/>
</dbReference>
<keyword evidence="2" id="KW-1185">Reference proteome</keyword>
<dbReference type="Gramene" id="PRQ24636">
    <property type="protein sequence ID" value="PRQ24636"/>
    <property type="gene ID" value="RchiOBHm_Chr6g0274621"/>
</dbReference>